<organism evidence="1 2">
    <name type="scientific">Chryseobacterium taeanense</name>
    <dbReference type="NCBI Taxonomy" id="311334"/>
    <lineage>
        <taxon>Bacteria</taxon>
        <taxon>Pseudomonadati</taxon>
        <taxon>Bacteroidota</taxon>
        <taxon>Flavobacteriia</taxon>
        <taxon>Flavobacteriales</taxon>
        <taxon>Weeksellaceae</taxon>
        <taxon>Chryseobacterium group</taxon>
        <taxon>Chryseobacterium</taxon>
    </lineage>
</organism>
<reference evidence="2" key="1">
    <citation type="submission" date="2016-10" db="EMBL/GenBank/DDBJ databases">
        <authorList>
            <person name="Varghese N."/>
            <person name="Submissions S."/>
        </authorList>
    </citation>
    <scope>NUCLEOTIDE SEQUENCE [LARGE SCALE GENOMIC DNA]</scope>
    <source>
        <strain evidence="2">DSM 17071</strain>
    </source>
</reference>
<dbReference type="EMBL" id="FNDW01000003">
    <property type="protein sequence ID" value="SDI01263.1"/>
    <property type="molecule type" value="Genomic_DNA"/>
</dbReference>
<accession>A0A1G8H3T6</accession>
<evidence type="ECO:0000313" key="1">
    <source>
        <dbReference type="EMBL" id="SDI01263.1"/>
    </source>
</evidence>
<evidence type="ECO:0000313" key="2">
    <source>
        <dbReference type="Proteomes" id="UP000198869"/>
    </source>
</evidence>
<dbReference type="AlphaFoldDB" id="A0A1G8H3T6"/>
<protein>
    <submittedName>
        <fullName evidence="1">Uncharacterized protein</fullName>
    </submittedName>
</protein>
<proteinExistence type="predicted"/>
<keyword evidence="2" id="KW-1185">Reference proteome</keyword>
<name>A0A1G8H3T6_9FLAO</name>
<dbReference type="Proteomes" id="UP000198869">
    <property type="component" value="Unassembled WGS sequence"/>
</dbReference>
<sequence>MILLLGLLASCDPGYVIYVANRSQNNVYLETDHAIESSLVSKKGPAYDSIVSKKVNPLRAKELYRLSKNQNILLFSNLGVPNPNYFPYKSVKIIKDSDTIKIDKSNLMQKLTKGKNSSYYININ</sequence>
<gene>
    <name evidence="1" type="ORF">SAMN05421846_103240</name>
</gene>